<feature type="domain" description="MurNAc-LAA" evidence="1">
    <location>
        <begin position="8"/>
        <end position="74"/>
    </location>
</feature>
<sequence length="80" mass="9036">MLTSIENSVCAQQPYNRGVKCRLWGKKDYYYVLRNTFIPAIIAECVFISNPIEGACLEDENFRLALATGIREGIVAYLTT</sequence>
<reference evidence="2 3" key="1">
    <citation type="submission" date="2017-09" db="EMBL/GenBank/DDBJ databases">
        <title>Large-scale bioinformatics analysis of Bacillus genomes uncovers conserved roles of natural products in bacterial physiology.</title>
        <authorList>
            <consortium name="Agbiome Team Llc"/>
            <person name="Bleich R.M."/>
            <person name="Grubbs K.J."/>
            <person name="Santa Maria K.C."/>
            <person name="Allen S.E."/>
            <person name="Farag S."/>
            <person name="Shank E.A."/>
            <person name="Bowers A."/>
        </authorList>
    </citation>
    <scope>NUCLEOTIDE SEQUENCE [LARGE SCALE GENOMIC DNA]</scope>
    <source>
        <strain evidence="2 3">AFS096845</strain>
    </source>
</reference>
<dbReference type="GO" id="GO:0009253">
    <property type="term" value="P:peptidoglycan catabolic process"/>
    <property type="evidence" value="ECO:0007669"/>
    <property type="project" value="InterPro"/>
</dbReference>
<comment type="caution">
    <text evidence="2">The sequence shown here is derived from an EMBL/GenBank/DDBJ whole genome shotgun (WGS) entry which is preliminary data.</text>
</comment>
<evidence type="ECO:0000259" key="1">
    <source>
        <dbReference type="Pfam" id="PF01520"/>
    </source>
</evidence>
<dbReference type="EMBL" id="NVLK01000051">
    <property type="protein sequence ID" value="PEC20010.1"/>
    <property type="molecule type" value="Genomic_DNA"/>
</dbReference>
<dbReference type="SUPFAM" id="SSF53187">
    <property type="entry name" value="Zn-dependent exopeptidases"/>
    <property type="match status" value="1"/>
</dbReference>
<evidence type="ECO:0000313" key="3">
    <source>
        <dbReference type="Proteomes" id="UP000220006"/>
    </source>
</evidence>
<gene>
    <name evidence="2" type="ORF">COM96_21930</name>
</gene>
<dbReference type="InterPro" id="IPR002508">
    <property type="entry name" value="MurNAc-LAA_cat"/>
</dbReference>
<dbReference type="Proteomes" id="UP000220006">
    <property type="component" value="Unassembled WGS sequence"/>
</dbReference>
<organism evidence="2 3">
    <name type="scientific">Bacillus cereus</name>
    <dbReference type="NCBI Taxonomy" id="1396"/>
    <lineage>
        <taxon>Bacteria</taxon>
        <taxon>Bacillati</taxon>
        <taxon>Bacillota</taxon>
        <taxon>Bacilli</taxon>
        <taxon>Bacillales</taxon>
        <taxon>Bacillaceae</taxon>
        <taxon>Bacillus</taxon>
        <taxon>Bacillus cereus group</taxon>
    </lineage>
</organism>
<dbReference type="GO" id="GO:0008745">
    <property type="term" value="F:N-acetylmuramoyl-L-alanine amidase activity"/>
    <property type="evidence" value="ECO:0007669"/>
    <property type="project" value="InterPro"/>
</dbReference>
<proteinExistence type="predicted"/>
<protein>
    <recommendedName>
        <fullName evidence="1">MurNAc-LAA domain-containing protein</fullName>
    </recommendedName>
</protein>
<dbReference type="AlphaFoldDB" id="A0A2A7HSU9"/>
<evidence type="ECO:0000313" key="2">
    <source>
        <dbReference type="EMBL" id="PEC20010.1"/>
    </source>
</evidence>
<dbReference type="Gene3D" id="3.40.630.40">
    <property type="entry name" value="Zn-dependent exopeptidases"/>
    <property type="match status" value="1"/>
</dbReference>
<dbReference type="Pfam" id="PF01520">
    <property type="entry name" value="Amidase_3"/>
    <property type="match status" value="1"/>
</dbReference>
<accession>A0A2A7HSU9</accession>
<name>A0A2A7HSU9_BACCE</name>